<keyword evidence="3 6" id="KW-0548">Nucleotidyltransferase</keyword>
<dbReference type="Gene3D" id="3.30.70.270">
    <property type="match status" value="1"/>
</dbReference>
<evidence type="ECO:0000256" key="1">
    <source>
        <dbReference type="ARBA" id="ARBA00010945"/>
    </source>
</evidence>
<dbReference type="Pfam" id="PF11799">
    <property type="entry name" value="IMS_C"/>
    <property type="match status" value="1"/>
</dbReference>
<dbReference type="CDD" id="cd03586">
    <property type="entry name" value="PolY_Pol_IV_kappa"/>
    <property type="match status" value="1"/>
</dbReference>
<dbReference type="GO" id="GO:0042276">
    <property type="term" value="P:error-prone translesion synthesis"/>
    <property type="evidence" value="ECO:0007669"/>
    <property type="project" value="TreeGrafter"/>
</dbReference>
<evidence type="ECO:0000256" key="5">
    <source>
        <dbReference type="ARBA" id="ARBA00022932"/>
    </source>
</evidence>
<keyword evidence="6" id="KW-0808">Transferase</keyword>
<comment type="similarity">
    <text evidence="1 6">Belongs to the DNA polymerase type-Y family.</text>
</comment>
<evidence type="ECO:0000256" key="6">
    <source>
        <dbReference type="HAMAP-Rule" id="MF_01113"/>
    </source>
</evidence>
<dbReference type="Proteomes" id="UP000683246">
    <property type="component" value="Plasmid pVpro"/>
</dbReference>
<dbReference type="Gene3D" id="3.40.1170.60">
    <property type="match status" value="1"/>
</dbReference>
<evidence type="ECO:0000313" key="8">
    <source>
        <dbReference type="EMBL" id="QUI25925.1"/>
    </source>
</evidence>
<name>A0A8J8MQD1_9FIRM</name>
<evidence type="ECO:0000256" key="4">
    <source>
        <dbReference type="ARBA" id="ARBA00022763"/>
    </source>
</evidence>
<accession>A0A8J8MQD1</accession>
<dbReference type="InterPro" id="IPR043128">
    <property type="entry name" value="Rev_trsase/Diguanyl_cyclase"/>
</dbReference>
<dbReference type="InterPro" id="IPR043502">
    <property type="entry name" value="DNA/RNA_pol_sf"/>
</dbReference>
<dbReference type="EC" id="2.7.7.7" evidence="6"/>
<comment type="catalytic activity">
    <reaction evidence="6">
        <text>DNA(n) + a 2'-deoxyribonucleoside 5'-triphosphate = DNA(n+1) + diphosphate</text>
        <dbReference type="Rhea" id="RHEA:22508"/>
        <dbReference type="Rhea" id="RHEA-COMP:17339"/>
        <dbReference type="Rhea" id="RHEA-COMP:17340"/>
        <dbReference type="ChEBI" id="CHEBI:33019"/>
        <dbReference type="ChEBI" id="CHEBI:61560"/>
        <dbReference type="ChEBI" id="CHEBI:173112"/>
        <dbReference type="EC" id="2.7.7.7"/>
    </reaction>
</comment>
<dbReference type="GO" id="GO:0000287">
    <property type="term" value="F:magnesium ion binding"/>
    <property type="evidence" value="ECO:0007669"/>
    <property type="project" value="UniProtKB-UniRule"/>
</dbReference>
<dbReference type="GO" id="GO:0003684">
    <property type="term" value="F:damaged DNA binding"/>
    <property type="evidence" value="ECO:0007669"/>
    <property type="project" value="InterPro"/>
</dbReference>
<dbReference type="PROSITE" id="PS50173">
    <property type="entry name" value="UMUC"/>
    <property type="match status" value="1"/>
</dbReference>
<dbReference type="InterPro" id="IPR001126">
    <property type="entry name" value="UmuC"/>
</dbReference>
<feature type="site" description="Substrate discrimination" evidence="6">
    <location>
        <position position="14"/>
    </location>
</feature>
<feature type="domain" description="UmuC" evidence="7">
    <location>
        <begin position="5"/>
        <end position="194"/>
    </location>
</feature>
<evidence type="ECO:0000313" key="9">
    <source>
        <dbReference type="Proteomes" id="UP000683246"/>
    </source>
</evidence>
<keyword evidence="5 6" id="KW-0239">DNA-directed DNA polymerase</keyword>
<dbReference type="GO" id="GO:0009432">
    <property type="term" value="P:SOS response"/>
    <property type="evidence" value="ECO:0007669"/>
    <property type="project" value="TreeGrafter"/>
</dbReference>
<keyword evidence="6" id="KW-0460">Magnesium</keyword>
<proteinExistence type="inferred from homology"/>
<dbReference type="InterPro" id="IPR022880">
    <property type="entry name" value="DNApol_IV"/>
</dbReference>
<comment type="subcellular location">
    <subcellularLocation>
        <location evidence="6">Cytoplasm</location>
    </subcellularLocation>
</comment>
<comment type="subunit">
    <text evidence="6">Monomer.</text>
</comment>
<dbReference type="GO" id="GO:0006261">
    <property type="term" value="P:DNA-templated DNA replication"/>
    <property type="evidence" value="ECO:0007669"/>
    <property type="project" value="UniProtKB-UniRule"/>
</dbReference>
<dbReference type="GO" id="GO:0006281">
    <property type="term" value="P:DNA repair"/>
    <property type="evidence" value="ECO:0007669"/>
    <property type="project" value="UniProtKB-UniRule"/>
</dbReference>
<dbReference type="SUPFAM" id="SSF56672">
    <property type="entry name" value="DNA/RNA polymerases"/>
    <property type="match status" value="1"/>
</dbReference>
<keyword evidence="6" id="KW-0235">DNA replication</keyword>
<protein>
    <recommendedName>
        <fullName evidence="6">DNA polymerase IV</fullName>
        <shortName evidence="6">Pol IV</shortName>
        <ecNumber evidence="6">2.7.7.7</ecNumber>
    </recommendedName>
</protein>
<evidence type="ECO:0000259" key="7">
    <source>
        <dbReference type="PROSITE" id="PS50173"/>
    </source>
</evidence>
<dbReference type="InterPro" id="IPR036775">
    <property type="entry name" value="DNA_pol_Y-fam_lit_finger_sf"/>
</dbReference>
<keyword evidence="9" id="KW-1185">Reference proteome</keyword>
<keyword evidence="6" id="KW-0963">Cytoplasm</keyword>
<dbReference type="HAMAP" id="MF_01113">
    <property type="entry name" value="DNApol_IV"/>
    <property type="match status" value="1"/>
</dbReference>
<dbReference type="GO" id="GO:0003887">
    <property type="term" value="F:DNA-directed DNA polymerase activity"/>
    <property type="evidence" value="ECO:0007669"/>
    <property type="project" value="UniProtKB-UniRule"/>
</dbReference>
<dbReference type="PANTHER" id="PTHR11076">
    <property type="entry name" value="DNA REPAIR POLYMERASE UMUC / TRANSFERASE FAMILY MEMBER"/>
    <property type="match status" value="1"/>
</dbReference>
<geneLocation type="plasmid" evidence="8 9">
    <name>pVpro</name>
</geneLocation>
<dbReference type="Gene3D" id="1.10.150.20">
    <property type="entry name" value="5' to 3' exonuclease, C-terminal subdomain"/>
    <property type="match status" value="1"/>
</dbReference>
<evidence type="ECO:0000256" key="3">
    <source>
        <dbReference type="ARBA" id="ARBA00022695"/>
    </source>
</evidence>
<dbReference type="EMBL" id="CP058650">
    <property type="protein sequence ID" value="QUI25925.1"/>
    <property type="molecule type" value="Genomic_DNA"/>
</dbReference>
<evidence type="ECO:0000256" key="2">
    <source>
        <dbReference type="ARBA" id="ARBA00022457"/>
    </source>
</evidence>
<dbReference type="KEGG" id="vpy:HZI73_26290"/>
<keyword evidence="8" id="KW-0614">Plasmid</keyword>
<gene>
    <name evidence="6" type="primary">dinB</name>
    <name evidence="8" type="ORF">HZI73_26290</name>
</gene>
<keyword evidence="4 6" id="KW-0227">DNA damage</keyword>
<feature type="active site" evidence="6">
    <location>
        <position position="112"/>
    </location>
</feature>
<dbReference type="PANTHER" id="PTHR11076:SF35">
    <property type="entry name" value="DNA REPAIR PROTEIN HOMOLOG YOBH"/>
    <property type="match status" value="1"/>
</dbReference>
<keyword evidence="6" id="KW-0234">DNA repair</keyword>
<keyword evidence="2 6" id="KW-0515">Mutator protein</keyword>
<dbReference type="Gene3D" id="3.30.1490.100">
    <property type="entry name" value="DNA polymerase, Y-family, little finger domain"/>
    <property type="match status" value="1"/>
</dbReference>
<dbReference type="InterPro" id="IPR050116">
    <property type="entry name" value="DNA_polymerase-Y"/>
</dbReference>
<dbReference type="SUPFAM" id="SSF100879">
    <property type="entry name" value="Lesion bypass DNA polymerase (Y-family), little finger domain"/>
    <property type="match status" value="1"/>
</dbReference>
<reference evidence="8" key="1">
    <citation type="submission" date="2020-07" db="EMBL/GenBank/DDBJ databases">
        <title>Vallitalea pronyensis genome.</title>
        <authorList>
            <person name="Postec A."/>
        </authorList>
    </citation>
    <scope>NUCLEOTIDE SEQUENCE</scope>
    <source>
        <strain evidence="8">FatNI3</strain>
        <plasmid evidence="8">pVpro</plasmid>
    </source>
</reference>
<keyword evidence="6" id="KW-0238">DNA-binding</keyword>
<dbReference type="RefSeq" id="WP_212698958.1">
    <property type="nucleotide sequence ID" value="NZ_CP058650.1"/>
</dbReference>
<comment type="function">
    <text evidence="6">Poorly processive, error-prone DNA polymerase involved in untargeted mutagenesis. Copies undamaged DNA at stalled replication forks, which arise in vivo from mismatched or misaligned primer ends. These misaligned primers can be extended by PolIV. Exhibits no 3'-5' exonuclease (proofreading) activity. May be involved in translesional synthesis, in conjunction with the beta clamp from PolIII.</text>
</comment>
<comment type="cofactor">
    <cofactor evidence="6">
        <name>Mg(2+)</name>
        <dbReference type="ChEBI" id="CHEBI:18420"/>
    </cofactor>
    <text evidence="6">Binds 2 magnesium ions per subunit.</text>
</comment>
<dbReference type="Pfam" id="PF00817">
    <property type="entry name" value="IMS"/>
    <property type="match status" value="1"/>
</dbReference>
<organism evidence="8 9">
    <name type="scientific">Vallitalea pronyensis</name>
    <dbReference type="NCBI Taxonomy" id="1348613"/>
    <lineage>
        <taxon>Bacteria</taxon>
        <taxon>Bacillati</taxon>
        <taxon>Bacillota</taxon>
        <taxon>Clostridia</taxon>
        <taxon>Lachnospirales</taxon>
        <taxon>Vallitaleaceae</taxon>
        <taxon>Vallitalea</taxon>
    </lineage>
</organism>
<dbReference type="InterPro" id="IPR017961">
    <property type="entry name" value="DNA_pol_Y-fam_little_finger"/>
</dbReference>
<dbReference type="AlphaFoldDB" id="A0A8J8MQD1"/>
<keyword evidence="6" id="KW-0479">Metal-binding</keyword>
<dbReference type="GO" id="GO:0005829">
    <property type="term" value="C:cytosol"/>
    <property type="evidence" value="ECO:0007669"/>
    <property type="project" value="TreeGrafter"/>
</dbReference>
<feature type="binding site" evidence="6">
    <location>
        <position position="111"/>
    </location>
    <ligand>
        <name>Mg(2+)</name>
        <dbReference type="ChEBI" id="CHEBI:18420"/>
    </ligand>
</feature>
<sequence>MSRIILHIDANAAYLSWEAAYRLQHGEKIDLRTIPSIVGGSEKSRHGIVLAKSIPAKKYGIKTGEPVRDAFSKCPNLVSVPPRYNIYMNCSNAMVEIFKEYTDKVQRYSIDECFLDMTHSLHLFSHDPVKVAHEIKDRIKKELGFTVNVGIGVNKLQAKVASDFKKPDMVHTLYPHEIEKKMWPLPVGDLFMVGMATKPKLFKLGIYTIGDLANTEKDLIHSHLKSHGLMIWHYANGIDYSDVRKSNYEFIKGIGNGTTTHFDVDNKNEAYKVLLALTESVAMRLRAAKMSTQLVTVGIKTNEFRSSSHQRKLGYCTDTTYEIYEEVKRLFDDLWDGETPLRKLRVRVSELTGNDFLQMSLFDINNREKLQNADLCIDAIRKRFGSKSVIRASFLYSGISPIQGGMPEDDYPLMSSIL</sequence>
<feature type="binding site" evidence="6">
    <location>
        <position position="9"/>
    </location>
    <ligand>
        <name>Mg(2+)</name>
        <dbReference type="ChEBI" id="CHEBI:18420"/>
    </ligand>
</feature>